<keyword evidence="4 6" id="KW-1133">Transmembrane helix</keyword>
<evidence type="ECO:0000256" key="3">
    <source>
        <dbReference type="ARBA" id="ARBA00022692"/>
    </source>
</evidence>
<dbReference type="InterPro" id="IPR050448">
    <property type="entry name" value="OpgB/LTA_synthase_biosynth"/>
</dbReference>
<dbReference type="GO" id="GO:0005886">
    <property type="term" value="C:plasma membrane"/>
    <property type="evidence" value="ECO:0007669"/>
    <property type="project" value="UniProtKB-SubCell"/>
</dbReference>
<feature type="transmembrane region" description="Helical" evidence="6">
    <location>
        <begin position="133"/>
        <end position="150"/>
    </location>
</feature>
<dbReference type="InterPro" id="IPR017850">
    <property type="entry name" value="Alkaline_phosphatase_core_sf"/>
</dbReference>
<keyword evidence="2" id="KW-1003">Cell membrane</keyword>
<dbReference type="Pfam" id="PF00884">
    <property type="entry name" value="Sulfatase"/>
    <property type="match status" value="1"/>
</dbReference>
<feature type="transmembrane region" description="Helical" evidence="6">
    <location>
        <begin position="52"/>
        <end position="71"/>
    </location>
</feature>
<dbReference type="AlphaFoldDB" id="A0A2W5K431"/>
<dbReference type="SUPFAM" id="SSF53649">
    <property type="entry name" value="Alkaline phosphatase-like"/>
    <property type="match status" value="1"/>
</dbReference>
<organism evidence="8 9">
    <name type="scientific">Rhodanobacter denitrificans</name>
    <dbReference type="NCBI Taxonomy" id="666685"/>
    <lineage>
        <taxon>Bacteria</taxon>
        <taxon>Pseudomonadati</taxon>
        <taxon>Pseudomonadota</taxon>
        <taxon>Gammaproteobacteria</taxon>
        <taxon>Lysobacterales</taxon>
        <taxon>Rhodanobacteraceae</taxon>
        <taxon>Rhodanobacter</taxon>
    </lineage>
</organism>
<dbReference type="EMBL" id="QFPO01000022">
    <property type="protein sequence ID" value="PZQ10148.1"/>
    <property type="molecule type" value="Genomic_DNA"/>
</dbReference>
<protein>
    <recommendedName>
        <fullName evidence="7">Sulfatase N-terminal domain-containing protein</fullName>
    </recommendedName>
</protein>
<feature type="transmembrane region" description="Helical" evidence="6">
    <location>
        <begin position="162"/>
        <end position="182"/>
    </location>
</feature>
<evidence type="ECO:0000313" key="9">
    <source>
        <dbReference type="Proteomes" id="UP000249046"/>
    </source>
</evidence>
<sequence length="608" mass="67334">MKLIQTIRQSPVGRLPLRMVLGLLICVALLMVMVDRLDPAFAAPAARAGGGFGLVAINTLPALSLLLALWALTRRLALACWLTLLAVAGLYAANAAKLHHLQTPLLPADLRFLREPGPALELFGHYVSFEMRHLLPMAAGVLFTLLLWNRPGQSGLAGWRRVALGGLAVAATVTMVAGSAPWKRVFDARRLGFEPWALAESTTHVGLIGALLMYHWELGGGDVPRADRDAALSLLQDHGTALRARLAALPAEGAPDIVVLQSESLFDPARLRDVPSGQFLREYHRLRKRAKAGEMTVPTFGGGTIRTEFEVLTGVPLDTLGGLQYPWLELHRHDLPSLASILARQGYRTTAIHPNSAAFWNRSKAYPALGFERFIDVGAFSKDDIVGLFTSDAALTDRILAELDVDERPQFVFAISMQNHGPFDWRPGLDAERLARLSMPERLDEGGRYWFGNYLYLLEDADRELGRLVDALKQRKRRTLVLFYGDHLPALPPVYHQLGFDDERDAQQQTVPWLLYDSARPRPQRFNTRSWLLPALLLDAAGIRDEPYFAVIDTLRSQIDLDDRELAEAEYDGLLALARLQLRGELPSLLDEALAVEPVVEPNEALAP</sequence>
<dbReference type="PANTHER" id="PTHR47371:SF3">
    <property type="entry name" value="PHOSPHOGLYCEROL TRANSFERASE I"/>
    <property type="match status" value="1"/>
</dbReference>
<keyword evidence="3 6" id="KW-0812">Transmembrane</keyword>
<dbReference type="Gene3D" id="3.40.720.10">
    <property type="entry name" value="Alkaline Phosphatase, subunit A"/>
    <property type="match status" value="1"/>
</dbReference>
<comment type="caution">
    <text evidence="8">The sequence shown here is derived from an EMBL/GenBank/DDBJ whole genome shotgun (WGS) entry which is preliminary data.</text>
</comment>
<dbReference type="Proteomes" id="UP000249046">
    <property type="component" value="Unassembled WGS sequence"/>
</dbReference>
<evidence type="ECO:0000256" key="4">
    <source>
        <dbReference type="ARBA" id="ARBA00022989"/>
    </source>
</evidence>
<reference evidence="8 9" key="1">
    <citation type="submission" date="2017-08" db="EMBL/GenBank/DDBJ databases">
        <title>Infants hospitalized years apart are colonized by the same room-sourced microbial strains.</title>
        <authorList>
            <person name="Brooks B."/>
            <person name="Olm M.R."/>
            <person name="Firek B.A."/>
            <person name="Baker R."/>
            <person name="Thomas B.C."/>
            <person name="Morowitz M.J."/>
            <person name="Banfield J.F."/>
        </authorList>
    </citation>
    <scope>NUCLEOTIDE SEQUENCE [LARGE SCALE GENOMIC DNA]</scope>
    <source>
        <strain evidence="8">S2_005_003_R2_42</strain>
    </source>
</reference>
<evidence type="ECO:0000256" key="6">
    <source>
        <dbReference type="SAM" id="Phobius"/>
    </source>
</evidence>
<dbReference type="CDD" id="cd16015">
    <property type="entry name" value="LTA_synthase"/>
    <property type="match status" value="1"/>
</dbReference>
<evidence type="ECO:0000256" key="1">
    <source>
        <dbReference type="ARBA" id="ARBA00004651"/>
    </source>
</evidence>
<feature type="domain" description="Sulfatase N-terminal" evidence="7">
    <location>
        <begin position="255"/>
        <end position="524"/>
    </location>
</feature>
<dbReference type="InterPro" id="IPR000917">
    <property type="entry name" value="Sulfatase_N"/>
</dbReference>
<evidence type="ECO:0000256" key="5">
    <source>
        <dbReference type="ARBA" id="ARBA00023136"/>
    </source>
</evidence>
<proteinExistence type="predicted"/>
<name>A0A2W5K431_9GAMM</name>
<gene>
    <name evidence="8" type="ORF">DI564_16375</name>
</gene>
<dbReference type="PANTHER" id="PTHR47371">
    <property type="entry name" value="LIPOTEICHOIC ACID SYNTHASE"/>
    <property type="match status" value="1"/>
</dbReference>
<evidence type="ECO:0000256" key="2">
    <source>
        <dbReference type="ARBA" id="ARBA00022475"/>
    </source>
</evidence>
<evidence type="ECO:0000259" key="7">
    <source>
        <dbReference type="Pfam" id="PF00884"/>
    </source>
</evidence>
<accession>A0A2W5K431</accession>
<evidence type="ECO:0000313" key="8">
    <source>
        <dbReference type="EMBL" id="PZQ10148.1"/>
    </source>
</evidence>
<feature type="transmembrane region" description="Helical" evidence="6">
    <location>
        <begin position="78"/>
        <end position="96"/>
    </location>
</feature>
<keyword evidence="5 6" id="KW-0472">Membrane</keyword>
<comment type="subcellular location">
    <subcellularLocation>
        <location evidence="1">Cell membrane</location>
        <topology evidence="1">Multi-pass membrane protein</topology>
    </subcellularLocation>
</comment>